<comment type="caution">
    <text evidence="2">The sequence shown here is derived from an EMBL/GenBank/DDBJ whole genome shotgun (WGS) entry which is preliminary data.</text>
</comment>
<dbReference type="EMBL" id="BAABHK010000004">
    <property type="protein sequence ID" value="GAA4626594.1"/>
    <property type="molecule type" value="Genomic_DNA"/>
</dbReference>
<dbReference type="RefSeq" id="WP_345431933.1">
    <property type="nucleotide sequence ID" value="NZ_BAABHK010000004.1"/>
</dbReference>
<sequence length="86" mass="9544">MTNARSPDELGRLVDRHDVELREFRRDYITKELVLTMLGGLTDRVLRLEQDKASRRNALLAITGTLVGVLASAAITWLITTKGGGH</sequence>
<dbReference type="Proteomes" id="UP001501442">
    <property type="component" value="Unassembled WGS sequence"/>
</dbReference>
<protein>
    <recommendedName>
        <fullName evidence="4">DUF3618 domain-containing protein</fullName>
    </recommendedName>
</protein>
<feature type="transmembrane region" description="Helical" evidence="1">
    <location>
        <begin position="58"/>
        <end position="79"/>
    </location>
</feature>
<accession>A0ABP8UBM1</accession>
<keyword evidence="1" id="KW-1133">Transmembrane helix</keyword>
<keyword evidence="1" id="KW-0812">Transmembrane</keyword>
<name>A0ABP8UBM1_9ACTN</name>
<organism evidence="2 3">
    <name type="scientific">Actinoallomurus vinaceus</name>
    <dbReference type="NCBI Taxonomy" id="1080074"/>
    <lineage>
        <taxon>Bacteria</taxon>
        <taxon>Bacillati</taxon>
        <taxon>Actinomycetota</taxon>
        <taxon>Actinomycetes</taxon>
        <taxon>Streptosporangiales</taxon>
        <taxon>Thermomonosporaceae</taxon>
        <taxon>Actinoallomurus</taxon>
    </lineage>
</organism>
<proteinExistence type="predicted"/>
<keyword evidence="1" id="KW-0472">Membrane</keyword>
<keyword evidence="3" id="KW-1185">Reference proteome</keyword>
<gene>
    <name evidence="2" type="ORF">GCM10023196_035470</name>
</gene>
<evidence type="ECO:0000313" key="2">
    <source>
        <dbReference type="EMBL" id="GAA4626594.1"/>
    </source>
</evidence>
<evidence type="ECO:0000256" key="1">
    <source>
        <dbReference type="SAM" id="Phobius"/>
    </source>
</evidence>
<evidence type="ECO:0008006" key="4">
    <source>
        <dbReference type="Google" id="ProtNLM"/>
    </source>
</evidence>
<reference evidence="3" key="1">
    <citation type="journal article" date="2019" name="Int. J. Syst. Evol. Microbiol.">
        <title>The Global Catalogue of Microorganisms (GCM) 10K type strain sequencing project: providing services to taxonomists for standard genome sequencing and annotation.</title>
        <authorList>
            <consortium name="The Broad Institute Genomics Platform"/>
            <consortium name="The Broad Institute Genome Sequencing Center for Infectious Disease"/>
            <person name="Wu L."/>
            <person name="Ma J."/>
        </authorList>
    </citation>
    <scope>NUCLEOTIDE SEQUENCE [LARGE SCALE GENOMIC DNA]</scope>
    <source>
        <strain evidence="3">JCM 17939</strain>
    </source>
</reference>
<evidence type="ECO:0000313" key="3">
    <source>
        <dbReference type="Proteomes" id="UP001501442"/>
    </source>
</evidence>